<sequence length="271" mass="30023">MGVTFLYGNGQNRVHVGDGIIMSNVTSIIGRMIRDCVEPVPPAPGNRLLAGLSPSDLALLTPHLERVSFAVGDYITRAGDPIDGFCFLEQGIAGVLDALEDDRRYAVGLIGAEGFIGWPLLMGDDRAPYDVTMRAEHGEALRISAPALLAAADASPTLRTALLRFVHVFMLQMGRTIVSSLAHPIDRRMARWILLYHDRVQADEICMTHEEFRLMLGVRRSSITDALHRLEEDQAIRALRARVVVQDRAKLLLLAGDTYGRPEQEYARLLR</sequence>
<dbReference type="GO" id="GO:0005829">
    <property type="term" value="C:cytosol"/>
    <property type="evidence" value="ECO:0007669"/>
    <property type="project" value="TreeGrafter"/>
</dbReference>
<keyword evidence="1" id="KW-0805">Transcription regulation</keyword>
<evidence type="ECO:0000313" key="5">
    <source>
        <dbReference type="EMBL" id="TVV74177.1"/>
    </source>
</evidence>
<dbReference type="InterPro" id="IPR036388">
    <property type="entry name" value="WH-like_DNA-bd_sf"/>
</dbReference>
<dbReference type="PROSITE" id="PS50042">
    <property type="entry name" value="CNMP_BINDING_3"/>
    <property type="match status" value="1"/>
</dbReference>
<keyword evidence="2" id="KW-0238">DNA-binding</keyword>
<feature type="domain" description="Cyclic nucleotide-binding" evidence="4">
    <location>
        <begin position="48"/>
        <end position="135"/>
    </location>
</feature>
<gene>
    <name evidence="5" type="ORF">FOY91_10635</name>
</gene>
<organism evidence="5 6">
    <name type="scientific">Alterirhizorhabdus solaris</name>
    <dbReference type="NCBI Taxonomy" id="2529389"/>
    <lineage>
        <taxon>Bacteria</taxon>
        <taxon>Pseudomonadati</taxon>
        <taxon>Pseudomonadota</taxon>
        <taxon>Alphaproteobacteria</taxon>
        <taxon>Sphingomonadales</taxon>
        <taxon>Rhizorhabdaceae</taxon>
        <taxon>Alterirhizorhabdus</taxon>
    </lineage>
</organism>
<dbReference type="GO" id="GO:0003700">
    <property type="term" value="F:DNA-binding transcription factor activity"/>
    <property type="evidence" value="ECO:0007669"/>
    <property type="project" value="TreeGrafter"/>
</dbReference>
<keyword evidence="3" id="KW-0804">Transcription</keyword>
<dbReference type="SUPFAM" id="SSF46785">
    <property type="entry name" value="Winged helix' DNA-binding domain"/>
    <property type="match status" value="1"/>
</dbReference>
<dbReference type="InterPro" id="IPR036390">
    <property type="entry name" value="WH_DNA-bd_sf"/>
</dbReference>
<dbReference type="InterPro" id="IPR014710">
    <property type="entry name" value="RmlC-like_jellyroll"/>
</dbReference>
<dbReference type="PANTHER" id="PTHR24567">
    <property type="entry name" value="CRP FAMILY TRANSCRIPTIONAL REGULATORY PROTEIN"/>
    <property type="match status" value="1"/>
</dbReference>
<dbReference type="Pfam" id="PF13545">
    <property type="entry name" value="HTH_Crp_2"/>
    <property type="match status" value="1"/>
</dbReference>
<evidence type="ECO:0000313" key="6">
    <source>
        <dbReference type="Proteomes" id="UP000318681"/>
    </source>
</evidence>
<dbReference type="InterPro" id="IPR050397">
    <property type="entry name" value="Env_Response_Regulators"/>
</dbReference>
<dbReference type="PANTHER" id="PTHR24567:SF74">
    <property type="entry name" value="HTH-TYPE TRANSCRIPTIONAL REGULATOR ARCR"/>
    <property type="match status" value="1"/>
</dbReference>
<dbReference type="InterPro" id="IPR000595">
    <property type="entry name" value="cNMP-bd_dom"/>
</dbReference>
<dbReference type="Proteomes" id="UP000318681">
    <property type="component" value="Unassembled WGS sequence"/>
</dbReference>
<dbReference type="EMBL" id="VNIM01000037">
    <property type="protein sequence ID" value="TVV74177.1"/>
    <property type="molecule type" value="Genomic_DNA"/>
</dbReference>
<dbReference type="GO" id="GO:0003677">
    <property type="term" value="F:DNA binding"/>
    <property type="evidence" value="ECO:0007669"/>
    <property type="project" value="UniProtKB-KW"/>
</dbReference>
<dbReference type="InterPro" id="IPR012318">
    <property type="entry name" value="HTH_CRP"/>
</dbReference>
<name>A0A558R4A7_9SPHN</name>
<comment type="caution">
    <text evidence="5">The sequence shown here is derived from an EMBL/GenBank/DDBJ whole genome shotgun (WGS) entry which is preliminary data.</text>
</comment>
<reference evidence="5 6" key="1">
    <citation type="submission" date="2019-07" db="EMBL/GenBank/DDBJ databases">
        <title>Sphingomonas solaris sp. nov., isolated from a solar panel from Boston, Massachusetts.</title>
        <authorList>
            <person name="Tanner K."/>
            <person name="Pascual J."/>
            <person name="Mancuso C."/>
            <person name="Pereto J."/>
            <person name="Khalil A."/>
            <person name="Vilanova C."/>
        </authorList>
    </citation>
    <scope>NUCLEOTIDE SEQUENCE [LARGE SCALE GENOMIC DNA]</scope>
    <source>
        <strain evidence="5 6">R4DWN</strain>
    </source>
</reference>
<keyword evidence="6" id="KW-1185">Reference proteome</keyword>
<dbReference type="SMART" id="SM00100">
    <property type="entry name" value="cNMP"/>
    <property type="match status" value="1"/>
</dbReference>
<dbReference type="SUPFAM" id="SSF51206">
    <property type="entry name" value="cAMP-binding domain-like"/>
    <property type="match status" value="1"/>
</dbReference>
<evidence type="ECO:0000259" key="4">
    <source>
        <dbReference type="PROSITE" id="PS50042"/>
    </source>
</evidence>
<evidence type="ECO:0000256" key="3">
    <source>
        <dbReference type="ARBA" id="ARBA00023163"/>
    </source>
</evidence>
<protein>
    <submittedName>
        <fullName evidence="5">Crp/Fnr family transcriptional regulator</fullName>
    </submittedName>
</protein>
<dbReference type="Pfam" id="PF00027">
    <property type="entry name" value="cNMP_binding"/>
    <property type="match status" value="1"/>
</dbReference>
<dbReference type="CDD" id="cd00038">
    <property type="entry name" value="CAP_ED"/>
    <property type="match status" value="1"/>
</dbReference>
<dbReference type="Gene3D" id="2.60.120.10">
    <property type="entry name" value="Jelly Rolls"/>
    <property type="match status" value="1"/>
</dbReference>
<accession>A0A558R4A7</accession>
<proteinExistence type="predicted"/>
<evidence type="ECO:0000256" key="1">
    <source>
        <dbReference type="ARBA" id="ARBA00023015"/>
    </source>
</evidence>
<evidence type="ECO:0000256" key="2">
    <source>
        <dbReference type="ARBA" id="ARBA00023125"/>
    </source>
</evidence>
<dbReference type="OrthoDB" id="7506088at2"/>
<dbReference type="Gene3D" id="1.10.10.10">
    <property type="entry name" value="Winged helix-like DNA-binding domain superfamily/Winged helix DNA-binding domain"/>
    <property type="match status" value="1"/>
</dbReference>
<dbReference type="AlphaFoldDB" id="A0A558R4A7"/>
<dbReference type="InterPro" id="IPR018490">
    <property type="entry name" value="cNMP-bd_dom_sf"/>
</dbReference>